<dbReference type="EMBL" id="CAJVQC010000051">
    <property type="protein sequence ID" value="CAG8459135.1"/>
    <property type="molecule type" value="Genomic_DNA"/>
</dbReference>
<keyword evidence="2" id="KW-1185">Reference proteome</keyword>
<organism evidence="1 2">
    <name type="scientific">Racocetra persica</name>
    <dbReference type="NCBI Taxonomy" id="160502"/>
    <lineage>
        <taxon>Eukaryota</taxon>
        <taxon>Fungi</taxon>
        <taxon>Fungi incertae sedis</taxon>
        <taxon>Mucoromycota</taxon>
        <taxon>Glomeromycotina</taxon>
        <taxon>Glomeromycetes</taxon>
        <taxon>Diversisporales</taxon>
        <taxon>Gigasporaceae</taxon>
        <taxon>Racocetra</taxon>
    </lineage>
</organism>
<proteinExistence type="predicted"/>
<name>A0ACA9K8I5_9GLOM</name>
<evidence type="ECO:0000313" key="1">
    <source>
        <dbReference type="EMBL" id="CAG8459135.1"/>
    </source>
</evidence>
<protein>
    <submittedName>
        <fullName evidence="1">19948_t:CDS:1</fullName>
    </submittedName>
</protein>
<sequence length="397" mass="46313">MSVIGKLGKTDTLFTNQIKDLLKIPKVADVIKKEFNNYPPNLTDYNTVAEDKTCARIYHALKTGRFAPFQDVLLHPPSPNLVNESNLFATWIYEGRKNQNVDETPKEPQRLPDPYTDKPQNLLKFEHIRPLFTDCDDFNMRNLQNDSDPEKAVKAIPLHPTNDEQFKKFVDKRDLILYAVKGKAMPKNGEPWTDEEINFFCAWIYDGAEQGDKDKSFAETISYMKPTFPDDVELKQVKLTVDGKTYNNIEIYDLKPPSTADSLSYDEHIKLMFADGHREAMMNYKHFDLQNYDDVNNKKVLILLRLTRMESNDPSNVKLMPHGNPWPQKNILLFYHWAIQGPNSRNDSDSGRPQKYDNNDPDYQNMQNYYKEYLKYIRDGYRKVTYNFYSQGQGQGQ</sequence>
<accession>A0ACA9K8I5</accession>
<comment type="caution">
    <text evidence="1">The sequence shown here is derived from an EMBL/GenBank/DDBJ whole genome shotgun (WGS) entry which is preliminary data.</text>
</comment>
<reference evidence="1" key="1">
    <citation type="submission" date="2021-06" db="EMBL/GenBank/DDBJ databases">
        <authorList>
            <person name="Kallberg Y."/>
            <person name="Tangrot J."/>
            <person name="Rosling A."/>
        </authorList>
    </citation>
    <scope>NUCLEOTIDE SEQUENCE</scope>
    <source>
        <strain evidence="1">MA461A</strain>
    </source>
</reference>
<evidence type="ECO:0000313" key="2">
    <source>
        <dbReference type="Proteomes" id="UP000789920"/>
    </source>
</evidence>
<gene>
    <name evidence="1" type="ORF">RPERSI_LOCUS75</name>
</gene>
<dbReference type="Proteomes" id="UP000789920">
    <property type="component" value="Unassembled WGS sequence"/>
</dbReference>